<dbReference type="EC" id="2.3.1.39" evidence="1"/>
<organism evidence="6 7">
    <name type="scientific">Blastopirellula retiformator</name>
    <dbReference type="NCBI Taxonomy" id="2527970"/>
    <lineage>
        <taxon>Bacteria</taxon>
        <taxon>Pseudomonadati</taxon>
        <taxon>Planctomycetota</taxon>
        <taxon>Planctomycetia</taxon>
        <taxon>Pirellulales</taxon>
        <taxon>Pirellulaceae</taxon>
        <taxon>Blastopirellula</taxon>
    </lineage>
</organism>
<dbReference type="InterPro" id="IPR050858">
    <property type="entry name" value="Mal-CoA-ACP_Trans/PKS_FabD"/>
</dbReference>
<dbReference type="InterPro" id="IPR014043">
    <property type="entry name" value="Acyl_transferase_dom"/>
</dbReference>
<evidence type="ECO:0000313" key="7">
    <source>
        <dbReference type="Proteomes" id="UP000318878"/>
    </source>
</evidence>
<accession>A0A5C5V9C2</accession>
<dbReference type="InterPro" id="IPR001227">
    <property type="entry name" value="Ac_transferase_dom_sf"/>
</dbReference>
<dbReference type="RefSeq" id="WP_146430742.1">
    <property type="nucleotide sequence ID" value="NZ_SJPF01000002.1"/>
</dbReference>
<comment type="caution">
    <text evidence="6">The sequence shown here is derived from an EMBL/GenBank/DDBJ whole genome shotgun (WGS) entry which is preliminary data.</text>
</comment>
<dbReference type="SMART" id="SM00827">
    <property type="entry name" value="PKS_AT"/>
    <property type="match status" value="1"/>
</dbReference>
<dbReference type="PANTHER" id="PTHR42681">
    <property type="entry name" value="MALONYL-COA-ACYL CARRIER PROTEIN TRANSACYLASE, MITOCHONDRIAL"/>
    <property type="match status" value="1"/>
</dbReference>
<dbReference type="OrthoDB" id="241980at2"/>
<evidence type="ECO:0000256" key="4">
    <source>
        <dbReference type="ARBA" id="ARBA00048462"/>
    </source>
</evidence>
<dbReference type="InterPro" id="IPR016035">
    <property type="entry name" value="Acyl_Trfase/lysoPLipase"/>
</dbReference>
<keyword evidence="2" id="KW-0808">Transferase</keyword>
<dbReference type="Gene3D" id="3.40.366.10">
    <property type="entry name" value="Malonyl-Coenzyme A Acyl Carrier Protein, domain 2"/>
    <property type="match status" value="1"/>
</dbReference>
<protein>
    <recommendedName>
        <fullName evidence="1">[acyl-carrier-protein] S-malonyltransferase</fullName>
        <ecNumber evidence="1">2.3.1.39</ecNumber>
    </recommendedName>
</protein>
<keyword evidence="7" id="KW-1185">Reference proteome</keyword>
<sequence length="378" mass="42137">MPNSPPPFQRLSKTCFAFRGYNFENLGSTPQLLAHPAYGPIMRRRLVQCSEIASEHVGRKIDLIRRVEAREELGLNAYADAIALIIGAELAQLDILRELFHVEIEKSQYFLGYSLGEIVALCASGALTVEDAVGITTAMADDTASLAQGCQLAVVFCRKQALPLKLVQQCCIETNQEGDELVGVSAVLSPNSVLLIGEGTALERCREKLADQLPCRVFFKVNEHRWPPMHTPLVWRQSINTRAALFMAKMQSGLVAPKPPVLSMVTGKLSYDETNLRDTIYRWVDQPQLLWAVVYETLRSGTETIIHIGPGPNIIPATYHRLSDNVQLQTKGSLGSRTLSTFVNRPWLKNLLPERAALLRAPMIKHVMIEEWLLAQEL</sequence>
<evidence type="ECO:0000256" key="3">
    <source>
        <dbReference type="ARBA" id="ARBA00023315"/>
    </source>
</evidence>
<dbReference type="SUPFAM" id="SSF52151">
    <property type="entry name" value="FabD/lysophospholipase-like"/>
    <property type="match status" value="1"/>
</dbReference>
<dbReference type="PANTHER" id="PTHR42681:SF1">
    <property type="entry name" value="MALONYL-COA-ACYL CARRIER PROTEIN TRANSACYLASE, MITOCHONDRIAL"/>
    <property type="match status" value="1"/>
</dbReference>
<evidence type="ECO:0000256" key="1">
    <source>
        <dbReference type="ARBA" id="ARBA00013258"/>
    </source>
</evidence>
<dbReference type="GO" id="GO:0004314">
    <property type="term" value="F:[acyl-carrier-protein] S-malonyltransferase activity"/>
    <property type="evidence" value="ECO:0007669"/>
    <property type="project" value="UniProtKB-EC"/>
</dbReference>
<gene>
    <name evidence="6" type="ORF">Enr8_18760</name>
</gene>
<feature type="domain" description="Malonyl-CoA:ACP transacylase (MAT)" evidence="5">
    <location>
        <begin position="37"/>
        <end position="302"/>
    </location>
</feature>
<evidence type="ECO:0000313" key="6">
    <source>
        <dbReference type="EMBL" id="TWT34467.1"/>
    </source>
</evidence>
<dbReference type="AlphaFoldDB" id="A0A5C5V9C2"/>
<evidence type="ECO:0000256" key="2">
    <source>
        <dbReference type="ARBA" id="ARBA00022679"/>
    </source>
</evidence>
<dbReference type="GO" id="GO:0006633">
    <property type="term" value="P:fatty acid biosynthetic process"/>
    <property type="evidence" value="ECO:0007669"/>
    <property type="project" value="TreeGrafter"/>
</dbReference>
<comment type="catalytic activity">
    <reaction evidence="4">
        <text>holo-[ACP] + malonyl-CoA = malonyl-[ACP] + CoA</text>
        <dbReference type="Rhea" id="RHEA:41792"/>
        <dbReference type="Rhea" id="RHEA-COMP:9623"/>
        <dbReference type="Rhea" id="RHEA-COMP:9685"/>
        <dbReference type="ChEBI" id="CHEBI:57287"/>
        <dbReference type="ChEBI" id="CHEBI:57384"/>
        <dbReference type="ChEBI" id="CHEBI:64479"/>
        <dbReference type="ChEBI" id="CHEBI:78449"/>
        <dbReference type="EC" id="2.3.1.39"/>
    </reaction>
</comment>
<dbReference type="EMBL" id="SJPF01000002">
    <property type="protein sequence ID" value="TWT34467.1"/>
    <property type="molecule type" value="Genomic_DNA"/>
</dbReference>
<evidence type="ECO:0000259" key="5">
    <source>
        <dbReference type="SMART" id="SM00827"/>
    </source>
</evidence>
<name>A0A5C5V9C2_9BACT</name>
<dbReference type="Proteomes" id="UP000318878">
    <property type="component" value="Unassembled WGS sequence"/>
</dbReference>
<keyword evidence="3" id="KW-0012">Acyltransferase</keyword>
<proteinExistence type="predicted"/>
<dbReference type="Gene3D" id="3.30.70.250">
    <property type="entry name" value="Malonyl-CoA ACP transacylase, ACP-binding"/>
    <property type="match status" value="1"/>
</dbReference>
<reference evidence="6 7" key="1">
    <citation type="submission" date="2019-02" db="EMBL/GenBank/DDBJ databases">
        <title>Deep-cultivation of Planctomycetes and their phenomic and genomic characterization uncovers novel biology.</title>
        <authorList>
            <person name="Wiegand S."/>
            <person name="Jogler M."/>
            <person name="Boedeker C."/>
            <person name="Pinto D."/>
            <person name="Vollmers J."/>
            <person name="Rivas-Marin E."/>
            <person name="Kohn T."/>
            <person name="Peeters S.H."/>
            <person name="Heuer A."/>
            <person name="Rast P."/>
            <person name="Oberbeckmann S."/>
            <person name="Bunk B."/>
            <person name="Jeske O."/>
            <person name="Meyerdierks A."/>
            <person name="Storesund J.E."/>
            <person name="Kallscheuer N."/>
            <person name="Luecker S."/>
            <person name="Lage O.M."/>
            <person name="Pohl T."/>
            <person name="Merkel B.J."/>
            <person name="Hornburger P."/>
            <person name="Mueller R.-W."/>
            <person name="Bruemmer F."/>
            <person name="Labrenz M."/>
            <person name="Spormann A.M."/>
            <person name="Op Den Camp H."/>
            <person name="Overmann J."/>
            <person name="Amann R."/>
            <person name="Jetten M.S.M."/>
            <person name="Mascher T."/>
            <person name="Medema M.H."/>
            <person name="Devos D.P."/>
            <person name="Kaster A.-K."/>
            <person name="Ovreas L."/>
            <person name="Rohde M."/>
            <person name="Galperin M.Y."/>
            <person name="Jogler C."/>
        </authorList>
    </citation>
    <scope>NUCLEOTIDE SEQUENCE [LARGE SCALE GENOMIC DNA]</scope>
    <source>
        <strain evidence="6 7">Enr8</strain>
    </source>
</reference>